<dbReference type="PANTHER" id="PTHR43179">
    <property type="entry name" value="RHAMNOSYLTRANSFERASE WBBL"/>
    <property type="match status" value="1"/>
</dbReference>
<evidence type="ECO:0000313" key="7">
    <source>
        <dbReference type="Proteomes" id="UP000643701"/>
    </source>
</evidence>
<evidence type="ECO:0000313" key="6">
    <source>
        <dbReference type="EMBL" id="NGZ90758.1"/>
    </source>
</evidence>
<dbReference type="GO" id="GO:0016757">
    <property type="term" value="F:glycosyltransferase activity"/>
    <property type="evidence" value="ECO:0007669"/>
    <property type="project" value="UniProtKB-KW"/>
</dbReference>
<dbReference type="InterPro" id="IPR029044">
    <property type="entry name" value="Nucleotide-diphossugar_trans"/>
</dbReference>
<accession>A0A967AFS7</accession>
<dbReference type="EMBL" id="JAANAS010000105">
    <property type="protein sequence ID" value="NGZ90758.1"/>
    <property type="molecule type" value="Genomic_DNA"/>
</dbReference>
<protein>
    <submittedName>
        <fullName evidence="6">Glycosyltransferase family 2 protein</fullName>
    </submittedName>
</protein>
<dbReference type="SUPFAM" id="SSF53448">
    <property type="entry name" value="Nucleotide-diphospho-sugar transferases"/>
    <property type="match status" value="1"/>
</dbReference>
<comment type="similarity">
    <text evidence="1">Belongs to the glycosyltransferase 2 family.</text>
</comment>
<dbReference type="PANTHER" id="PTHR43179:SF12">
    <property type="entry name" value="GALACTOFURANOSYLTRANSFERASE GLFT2"/>
    <property type="match status" value="1"/>
</dbReference>
<evidence type="ECO:0000259" key="5">
    <source>
        <dbReference type="Pfam" id="PF00535"/>
    </source>
</evidence>
<name>A0A967AFS7_9FLAO</name>
<dbReference type="AlphaFoldDB" id="A0A967AFS7"/>
<comment type="caution">
    <text evidence="6">The sequence shown here is derived from an EMBL/GenBank/DDBJ whole genome shotgun (WGS) entry which is preliminary data.</text>
</comment>
<organism evidence="6 7">
    <name type="scientific">Psychroflexus maritimus</name>
    <dbReference type="NCBI Taxonomy" id="2714865"/>
    <lineage>
        <taxon>Bacteria</taxon>
        <taxon>Pseudomonadati</taxon>
        <taxon>Bacteroidota</taxon>
        <taxon>Flavobacteriia</taxon>
        <taxon>Flavobacteriales</taxon>
        <taxon>Flavobacteriaceae</taxon>
        <taxon>Psychroflexus</taxon>
    </lineage>
</organism>
<evidence type="ECO:0000256" key="2">
    <source>
        <dbReference type="ARBA" id="ARBA00022676"/>
    </source>
</evidence>
<gene>
    <name evidence="6" type="ORF">G7034_10910</name>
</gene>
<sequence>MNNLYSAEFNFTRMISICIPIYNFNVTILVEKLLKQTKKVDVEAEVILIDDASKLEFRKVNSKFKKKCTYIQLEKNIGRSRIRNLFLTYVNHSYLLFLDCDGIINDSNFLNNYLEAINKNPEAVICGGRVYPKNLTSKDEKLAWVYGTKRESKPASIRKISPQKYFMTNNFVIPRRVFETIKFDENITKYGYEDTIFGFELKKYNIPIIHIENTVFNGHLEKNAEFLRKEKEGIENLINILKTTSNKEELINEIKLLSTFKVLKPLNFIFKISFFLFKNTIQYLFNKSIINIYLLDFYRLGYLANQLKKSNISIE</sequence>
<dbReference type="Proteomes" id="UP000643701">
    <property type="component" value="Unassembled WGS sequence"/>
</dbReference>
<evidence type="ECO:0000256" key="4">
    <source>
        <dbReference type="SAM" id="Coils"/>
    </source>
</evidence>
<keyword evidence="7" id="KW-1185">Reference proteome</keyword>
<proteinExistence type="inferred from homology"/>
<dbReference type="Pfam" id="PF00535">
    <property type="entry name" value="Glycos_transf_2"/>
    <property type="match status" value="1"/>
</dbReference>
<feature type="coiled-coil region" evidence="4">
    <location>
        <begin position="217"/>
        <end position="244"/>
    </location>
</feature>
<dbReference type="Gene3D" id="3.90.550.10">
    <property type="entry name" value="Spore Coat Polysaccharide Biosynthesis Protein SpsA, Chain A"/>
    <property type="match status" value="1"/>
</dbReference>
<dbReference type="CDD" id="cd00761">
    <property type="entry name" value="Glyco_tranf_GTA_type"/>
    <property type="match status" value="1"/>
</dbReference>
<feature type="domain" description="Glycosyltransferase 2-like" evidence="5">
    <location>
        <begin position="16"/>
        <end position="146"/>
    </location>
</feature>
<reference evidence="6" key="1">
    <citation type="submission" date="2020-03" db="EMBL/GenBank/DDBJ databases">
        <title>Psychroflexus Maritimus sp. nov., isolate from marine sediment.</title>
        <authorList>
            <person name="Zhong Y.-L."/>
        </authorList>
    </citation>
    <scope>NUCLEOTIDE SEQUENCE</scope>
    <source>
        <strain evidence="6">C1</strain>
    </source>
</reference>
<keyword evidence="4" id="KW-0175">Coiled coil</keyword>
<keyword evidence="2" id="KW-0328">Glycosyltransferase</keyword>
<evidence type="ECO:0000256" key="1">
    <source>
        <dbReference type="ARBA" id="ARBA00006739"/>
    </source>
</evidence>
<evidence type="ECO:0000256" key="3">
    <source>
        <dbReference type="ARBA" id="ARBA00022679"/>
    </source>
</evidence>
<dbReference type="InterPro" id="IPR001173">
    <property type="entry name" value="Glyco_trans_2-like"/>
</dbReference>
<keyword evidence="3" id="KW-0808">Transferase</keyword>